<comment type="caution">
    <text evidence="2">The sequence shown here is derived from an EMBL/GenBank/DDBJ whole genome shotgun (WGS) entry which is preliminary data.</text>
</comment>
<dbReference type="AlphaFoldDB" id="A0A919AF19"/>
<dbReference type="Proteomes" id="UP000630718">
    <property type="component" value="Unassembled WGS sequence"/>
</dbReference>
<organism evidence="2 3">
    <name type="scientific">Streptomyces fumanus</name>
    <dbReference type="NCBI Taxonomy" id="67302"/>
    <lineage>
        <taxon>Bacteria</taxon>
        <taxon>Bacillati</taxon>
        <taxon>Actinomycetota</taxon>
        <taxon>Actinomycetes</taxon>
        <taxon>Kitasatosporales</taxon>
        <taxon>Streptomycetaceae</taxon>
        <taxon>Streptomyces</taxon>
    </lineage>
</organism>
<gene>
    <name evidence="2" type="ORF">GCM10018772_29570</name>
</gene>
<reference evidence="2" key="2">
    <citation type="submission" date="2020-09" db="EMBL/GenBank/DDBJ databases">
        <authorList>
            <person name="Sun Q."/>
            <person name="Ohkuma M."/>
        </authorList>
    </citation>
    <scope>NUCLEOTIDE SEQUENCE</scope>
    <source>
        <strain evidence="2">JCM 4477</strain>
    </source>
</reference>
<dbReference type="SUPFAM" id="SSF56112">
    <property type="entry name" value="Protein kinase-like (PK-like)"/>
    <property type="match status" value="1"/>
</dbReference>
<keyword evidence="3" id="KW-1185">Reference proteome</keyword>
<evidence type="ECO:0000259" key="1">
    <source>
        <dbReference type="Pfam" id="PF01636"/>
    </source>
</evidence>
<accession>A0A919AF19</accession>
<protein>
    <recommendedName>
        <fullName evidence="1">Aminoglycoside phosphotransferase domain-containing protein</fullName>
    </recommendedName>
</protein>
<dbReference type="PANTHER" id="PTHR40086">
    <property type="entry name" value="PHOSPHOTRANSFERASE YTMP-RELATED"/>
    <property type="match status" value="1"/>
</dbReference>
<dbReference type="InterPro" id="IPR052077">
    <property type="entry name" value="CcrZ_PhaseVar_Mediator"/>
</dbReference>
<feature type="domain" description="Aminoglycoside phosphotransferase" evidence="1">
    <location>
        <begin position="44"/>
        <end position="284"/>
    </location>
</feature>
<sequence>MHPSYPIGLTGMGRTRTMAPPMASAARQWAEATSGDMSLVEGPLKGYHHETYVLWLPDGSGRVKVRAPRAEALWFDRRCFRSEEELLRSVRPCLPQVPEVLDIGGVGVQRFIEGRTLGARRPGRRVPEPVLEQLAALFRDLAAIGPAQVTAPRRCSPEDAPQDGDSDGFLRRLIVFIQDQVYERHRAEFAGLFRELGVVDETLARLEKNVSGLADRPFCLLHADLHRENLVLDPDGRLWAIDWELAMIGDPLYDLATHLYLMDYRAGQRDRLVRAWCEAVESVRPGGTRQWRRDLRLITDFKCAQSVFTDVVRVSLSLRSASGPRWAALPGAAARLQRIILRGAGPLGLDEVPGTVKIMAALARWLRHLPAQATHRRT</sequence>
<dbReference type="InterPro" id="IPR002575">
    <property type="entry name" value="Aminoglycoside_PTrfase"/>
</dbReference>
<dbReference type="PANTHER" id="PTHR40086:SF1">
    <property type="entry name" value="CELL CYCLE REGULATOR CCRZ"/>
    <property type="match status" value="1"/>
</dbReference>
<evidence type="ECO:0000313" key="2">
    <source>
        <dbReference type="EMBL" id="GHF02923.1"/>
    </source>
</evidence>
<reference evidence="2" key="1">
    <citation type="journal article" date="2014" name="Int. J. Syst. Evol. Microbiol.">
        <title>Complete genome sequence of Corynebacterium casei LMG S-19264T (=DSM 44701T), isolated from a smear-ripened cheese.</title>
        <authorList>
            <consortium name="US DOE Joint Genome Institute (JGI-PGF)"/>
            <person name="Walter F."/>
            <person name="Albersmeier A."/>
            <person name="Kalinowski J."/>
            <person name="Ruckert C."/>
        </authorList>
    </citation>
    <scope>NUCLEOTIDE SEQUENCE</scope>
    <source>
        <strain evidence="2">JCM 4477</strain>
    </source>
</reference>
<proteinExistence type="predicted"/>
<evidence type="ECO:0000313" key="3">
    <source>
        <dbReference type="Proteomes" id="UP000630718"/>
    </source>
</evidence>
<dbReference type="Pfam" id="PF01636">
    <property type="entry name" value="APH"/>
    <property type="match status" value="1"/>
</dbReference>
<name>A0A919AF19_9ACTN</name>
<dbReference type="InterPro" id="IPR011009">
    <property type="entry name" value="Kinase-like_dom_sf"/>
</dbReference>
<dbReference type="EMBL" id="BNBI01000006">
    <property type="protein sequence ID" value="GHF02923.1"/>
    <property type="molecule type" value="Genomic_DNA"/>
</dbReference>
<dbReference type="Gene3D" id="3.90.1200.10">
    <property type="match status" value="1"/>
</dbReference>